<protein>
    <submittedName>
        <fullName evidence="1">Uncharacterized protein</fullName>
    </submittedName>
</protein>
<proteinExistence type="predicted"/>
<name>A0ABV5MLL8_9ACTN</name>
<keyword evidence="2" id="KW-1185">Reference proteome</keyword>
<comment type="caution">
    <text evidence="1">The sequence shown here is derived from an EMBL/GenBank/DDBJ whole genome shotgun (WGS) entry which is preliminary data.</text>
</comment>
<dbReference type="EMBL" id="JBHMCA010000069">
    <property type="protein sequence ID" value="MFB9449726.1"/>
    <property type="molecule type" value="Genomic_DNA"/>
</dbReference>
<dbReference type="RefSeq" id="WP_223100607.1">
    <property type="nucleotide sequence ID" value="NZ_CP061913.1"/>
</dbReference>
<gene>
    <name evidence="1" type="ORF">ACFFTR_42175</name>
</gene>
<reference evidence="1 2" key="1">
    <citation type="submission" date="2024-09" db="EMBL/GenBank/DDBJ databases">
        <authorList>
            <person name="Sun Q."/>
            <person name="Mori K."/>
        </authorList>
    </citation>
    <scope>NUCLEOTIDE SEQUENCE [LARGE SCALE GENOMIC DNA]</scope>
    <source>
        <strain evidence="1 2">JCM 3307</strain>
    </source>
</reference>
<dbReference type="Proteomes" id="UP001589608">
    <property type="component" value="Unassembled WGS sequence"/>
</dbReference>
<organism evidence="1 2">
    <name type="scientific">Dactylosporangium vinaceum</name>
    <dbReference type="NCBI Taxonomy" id="53362"/>
    <lineage>
        <taxon>Bacteria</taxon>
        <taxon>Bacillati</taxon>
        <taxon>Actinomycetota</taxon>
        <taxon>Actinomycetes</taxon>
        <taxon>Micromonosporales</taxon>
        <taxon>Micromonosporaceae</taxon>
        <taxon>Dactylosporangium</taxon>
    </lineage>
</organism>
<evidence type="ECO:0000313" key="2">
    <source>
        <dbReference type="Proteomes" id="UP001589608"/>
    </source>
</evidence>
<evidence type="ECO:0000313" key="1">
    <source>
        <dbReference type="EMBL" id="MFB9449726.1"/>
    </source>
</evidence>
<sequence>MRPMHQSAVPPKMIERATERRLAGDWRGACAAAYVTPAVDLGKLRQFHGAEFAESVESDLRHVIPDLLRWYLPRDPSTGRLNPRMRYPLSRIGDSHALYAYTPPLHEPQCVQLRVAPLDNPGRNRDDTLLLLPERWDSRRTKDLLTRCGGPDFLTSPPLLLDESGHHAEAWSAAGYDLEVQLFQDRWGRDRVDPAAFTDPDRRRQAVDKALSWLRPAYAYLPTAAQGLAGDSGLVRIDMRGRRLVLDLDSRRVRLLSRVPYHREDDKRRRAEIEAFGVELSKVPPLPLIQARRPPELTALLRGEISPNDLHPLIHQTLFPGRPGPHHPPRSPLRTTIKIRCGTATHTVEMRDNQIVIPHTADEIARERTLIALGGTHIGCLAAVDGWSNPRVPMPRPMQRLRDEITLLAQHGDTWTLDAAINNGLDPNLRNSRGQTLTTLLEWTSQTNPS</sequence>
<accession>A0ABV5MLL8</accession>